<reference evidence="2" key="1">
    <citation type="journal article" date="2022" name="Mol. Ecol. Resour.">
        <title>The genomes of chicory, endive, great burdock and yacon provide insights into Asteraceae palaeo-polyploidization history and plant inulin production.</title>
        <authorList>
            <person name="Fan W."/>
            <person name="Wang S."/>
            <person name="Wang H."/>
            <person name="Wang A."/>
            <person name="Jiang F."/>
            <person name="Liu H."/>
            <person name="Zhao H."/>
            <person name="Xu D."/>
            <person name="Zhang Y."/>
        </authorList>
    </citation>
    <scope>NUCLEOTIDE SEQUENCE [LARGE SCALE GENOMIC DNA]</scope>
    <source>
        <strain evidence="2">cv. Yunnan</strain>
    </source>
</reference>
<dbReference type="Proteomes" id="UP001056120">
    <property type="component" value="Linkage Group LG02"/>
</dbReference>
<proteinExistence type="predicted"/>
<keyword evidence="2" id="KW-1185">Reference proteome</keyword>
<sequence>MVIMLAQDRCLKLRFQVTVAALAVWKIAQGWCLFSSTPIKAYEWERTEEWVEPISIPQHLNRRTSQA</sequence>
<organism evidence="1 2">
    <name type="scientific">Smallanthus sonchifolius</name>
    <dbReference type="NCBI Taxonomy" id="185202"/>
    <lineage>
        <taxon>Eukaryota</taxon>
        <taxon>Viridiplantae</taxon>
        <taxon>Streptophyta</taxon>
        <taxon>Embryophyta</taxon>
        <taxon>Tracheophyta</taxon>
        <taxon>Spermatophyta</taxon>
        <taxon>Magnoliopsida</taxon>
        <taxon>eudicotyledons</taxon>
        <taxon>Gunneridae</taxon>
        <taxon>Pentapetalae</taxon>
        <taxon>asterids</taxon>
        <taxon>campanulids</taxon>
        <taxon>Asterales</taxon>
        <taxon>Asteraceae</taxon>
        <taxon>Asteroideae</taxon>
        <taxon>Heliantheae alliance</taxon>
        <taxon>Millerieae</taxon>
        <taxon>Smallanthus</taxon>
    </lineage>
</organism>
<protein>
    <submittedName>
        <fullName evidence="1">Uncharacterized protein</fullName>
    </submittedName>
</protein>
<reference evidence="1 2" key="2">
    <citation type="journal article" date="2022" name="Mol. Ecol. Resour.">
        <title>The genomes of chicory, endive, great burdock and yacon provide insights into Asteraceae paleo-polyploidization history and plant inulin production.</title>
        <authorList>
            <person name="Fan W."/>
            <person name="Wang S."/>
            <person name="Wang H."/>
            <person name="Wang A."/>
            <person name="Jiang F."/>
            <person name="Liu H."/>
            <person name="Zhao H."/>
            <person name="Xu D."/>
            <person name="Zhang Y."/>
        </authorList>
    </citation>
    <scope>NUCLEOTIDE SEQUENCE [LARGE SCALE GENOMIC DNA]</scope>
    <source>
        <strain evidence="2">cv. Yunnan</strain>
        <tissue evidence="1">Leaves</tissue>
    </source>
</reference>
<evidence type="ECO:0000313" key="2">
    <source>
        <dbReference type="Proteomes" id="UP001056120"/>
    </source>
</evidence>
<accession>A0ACB9JU14</accession>
<comment type="caution">
    <text evidence="1">The sequence shown here is derived from an EMBL/GenBank/DDBJ whole genome shotgun (WGS) entry which is preliminary data.</text>
</comment>
<name>A0ACB9JU14_9ASTR</name>
<evidence type="ECO:0000313" key="1">
    <source>
        <dbReference type="EMBL" id="KAI3823521.1"/>
    </source>
</evidence>
<gene>
    <name evidence="1" type="ORF">L1987_04960</name>
</gene>
<dbReference type="EMBL" id="CM042019">
    <property type="protein sequence ID" value="KAI3823521.1"/>
    <property type="molecule type" value="Genomic_DNA"/>
</dbReference>